<accession>A0A9P5ZJJ8</accession>
<organism evidence="2 3">
    <name type="scientific">Pleurotus eryngii</name>
    <name type="common">Boletus of the steppes</name>
    <dbReference type="NCBI Taxonomy" id="5323"/>
    <lineage>
        <taxon>Eukaryota</taxon>
        <taxon>Fungi</taxon>
        <taxon>Dikarya</taxon>
        <taxon>Basidiomycota</taxon>
        <taxon>Agaricomycotina</taxon>
        <taxon>Agaricomycetes</taxon>
        <taxon>Agaricomycetidae</taxon>
        <taxon>Agaricales</taxon>
        <taxon>Pleurotineae</taxon>
        <taxon>Pleurotaceae</taxon>
        <taxon>Pleurotus</taxon>
    </lineage>
</organism>
<keyword evidence="3" id="KW-1185">Reference proteome</keyword>
<proteinExistence type="predicted"/>
<feature type="compositionally biased region" description="Polar residues" evidence="1">
    <location>
        <begin position="76"/>
        <end position="89"/>
    </location>
</feature>
<evidence type="ECO:0000256" key="1">
    <source>
        <dbReference type="SAM" id="MobiDB-lite"/>
    </source>
</evidence>
<comment type="caution">
    <text evidence="2">The sequence shown here is derived from an EMBL/GenBank/DDBJ whole genome shotgun (WGS) entry which is preliminary data.</text>
</comment>
<gene>
    <name evidence="2" type="ORF">BDN71DRAFT_520080</name>
</gene>
<dbReference type="EMBL" id="MU154722">
    <property type="protein sequence ID" value="KAF9488263.1"/>
    <property type="molecule type" value="Genomic_DNA"/>
</dbReference>
<protein>
    <submittedName>
        <fullName evidence="2">Uncharacterized protein</fullName>
    </submittedName>
</protein>
<feature type="region of interest" description="Disordered" evidence="1">
    <location>
        <begin position="1"/>
        <end position="23"/>
    </location>
</feature>
<name>A0A9P5ZJJ8_PLEER</name>
<reference evidence="2" key="1">
    <citation type="submission" date="2020-11" db="EMBL/GenBank/DDBJ databases">
        <authorList>
            <consortium name="DOE Joint Genome Institute"/>
            <person name="Ahrendt S."/>
            <person name="Riley R."/>
            <person name="Andreopoulos W."/>
            <person name="Labutti K."/>
            <person name="Pangilinan J."/>
            <person name="Ruiz-Duenas F.J."/>
            <person name="Barrasa J.M."/>
            <person name="Sanchez-Garcia M."/>
            <person name="Camarero S."/>
            <person name="Miyauchi S."/>
            <person name="Serrano A."/>
            <person name="Linde D."/>
            <person name="Babiker R."/>
            <person name="Drula E."/>
            <person name="Ayuso-Fernandez I."/>
            <person name="Pacheco R."/>
            <person name="Padilla G."/>
            <person name="Ferreira P."/>
            <person name="Barriuso J."/>
            <person name="Kellner H."/>
            <person name="Castanera R."/>
            <person name="Alfaro M."/>
            <person name="Ramirez L."/>
            <person name="Pisabarro A.G."/>
            <person name="Kuo A."/>
            <person name="Tritt A."/>
            <person name="Lipzen A."/>
            <person name="He G."/>
            <person name="Yan M."/>
            <person name="Ng V."/>
            <person name="Cullen D."/>
            <person name="Martin F."/>
            <person name="Rosso M.-N."/>
            <person name="Henrissat B."/>
            <person name="Hibbett D."/>
            <person name="Martinez A.T."/>
            <person name="Grigoriev I.V."/>
        </authorList>
    </citation>
    <scope>NUCLEOTIDE SEQUENCE</scope>
    <source>
        <strain evidence="2">ATCC 90797</strain>
    </source>
</reference>
<dbReference type="AlphaFoldDB" id="A0A9P5ZJJ8"/>
<dbReference type="Proteomes" id="UP000807025">
    <property type="component" value="Unassembled WGS sequence"/>
</dbReference>
<sequence>MGCDSAKDGSVDNANAQPFPVPPKALSSARLAYISSLKGTPTYCTARLQQSSGEEMANGSAGLRCHKGCSERQCDGSRSQMSSDPNSPSICHHSLP</sequence>
<evidence type="ECO:0000313" key="2">
    <source>
        <dbReference type="EMBL" id="KAF9488263.1"/>
    </source>
</evidence>
<evidence type="ECO:0000313" key="3">
    <source>
        <dbReference type="Proteomes" id="UP000807025"/>
    </source>
</evidence>
<feature type="region of interest" description="Disordered" evidence="1">
    <location>
        <begin position="72"/>
        <end position="96"/>
    </location>
</feature>
<feature type="compositionally biased region" description="Basic and acidic residues" evidence="1">
    <location>
        <begin position="1"/>
        <end position="10"/>
    </location>
</feature>